<dbReference type="Proteomes" id="UP001431783">
    <property type="component" value="Unassembled WGS sequence"/>
</dbReference>
<dbReference type="PANTHER" id="PTHR12184:SF1">
    <property type="entry name" value="UBIQUINOL-CYTOCHROME-C REDUCTASE COMPLEX ASSEMBLY FACTOR 1"/>
    <property type="match status" value="1"/>
</dbReference>
<comment type="similarity">
    <text evidence="1">Belongs to the CBP3 family.</text>
</comment>
<evidence type="ECO:0000256" key="1">
    <source>
        <dbReference type="ARBA" id="ARBA00006407"/>
    </source>
</evidence>
<proteinExistence type="inferred from homology"/>
<name>A0AAW1UUG1_9CUCU</name>
<protein>
    <recommendedName>
        <fullName evidence="2">Ubiquinol-cytochrome c chaperone domain-containing protein</fullName>
    </recommendedName>
</protein>
<dbReference type="InterPro" id="IPR021150">
    <property type="entry name" value="Ubiq_cyt_c_chap"/>
</dbReference>
<accession>A0AAW1UUG1</accession>
<comment type="caution">
    <text evidence="3">The sequence shown here is derived from an EMBL/GenBank/DDBJ whole genome shotgun (WGS) entry which is preliminary data.</text>
</comment>
<sequence length="249" mass="29535">MNIQRIFRAAHQVRFQMSAKHRFSLAMNREIVCFPSIQDEKLHSFKRTMAIHQTDTVNEPGFLRKFLKSIPFLKLDKTKLKLIAYEHYESVVDGIDYYQFFYDLDIPDTFYSWFAITELHLWMLSVRAMAEGDDGRLIRNNIIEALWADVFPRIKELGEVISQVEAREKITELSEQLQATLIAYDEGIQGQDITLASALWRRLYQQKEVNVEHLHMLIKYIRKHMRILDGLSKEEFFNPKNIKWHPLNS</sequence>
<evidence type="ECO:0000313" key="3">
    <source>
        <dbReference type="EMBL" id="KAK9884421.1"/>
    </source>
</evidence>
<dbReference type="EMBL" id="JARQZJ010000093">
    <property type="protein sequence ID" value="KAK9884421.1"/>
    <property type="molecule type" value="Genomic_DNA"/>
</dbReference>
<gene>
    <name evidence="3" type="ORF">WA026_007268</name>
</gene>
<feature type="domain" description="Ubiquinol-cytochrome c chaperone" evidence="2">
    <location>
        <begin position="103"/>
        <end position="238"/>
    </location>
</feature>
<dbReference type="GO" id="GO:0034551">
    <property type="term" value="P:mitochondrial respiratory chain complex III assembly"/>
    <property type="evidence" value="ECO:0007669"/>
    <property type="project" value="TreeGrafter"/>
</dbReference>
<dbReference type="Pfam" id="PF03981">
    <property type="entry name" value="Ubiq_cyt_C_chap"/>
    <property type="match status" value="1"/>
</dbReference>
<dbReference type="PANTHER" id="PTHR12184">
    <property type="entry name" value="UBIQUINOL-CYTOCHROME C REDUCTASE COMPLEX ASSEMBLY FACTOR 1 FAMILY MEMBER"/>
    <property type="match status" value="1"/>
</dbReference>
<dbReference type="InterPro" id="IPR007129">
    <property type="entry name" value="Ubiqinol_cyt_c_chaperone_CPB3"/>
</dbReference>
<organism evidence="3 4">
    <name type="scientific">Henosepilachna vigintioctopunctata</name>
    <dbReference type="NCBI Taxonomy" id="420089"/>
    <lineage>
        <taxon>Eukaryota</taxon>
        <taxon>Metazoa</taxon>
        <taxon>Ecdysozoa</taxon>
        <taxon>Arthropoda</taxon>
        <taxon>Hexapoda</taxon>
        <taxon>Insecta</taxon>
        <taxon>Pterygota</taxon>
        <taxon>Neoptera</taxon>
        <taxon>Endopterygota</taxon>
        <taxon>Coleoptera</taxon>
        <taxon>Polyphaga</taxon>
        <taxon>Cucujiformia</taxon>
        <taxon>Coccinelloidea</taxon>
        <taxon>Coccinellidae</taxon>
        <taxon>Epilachninae</taxon>
        <taxon>Epilachnini</taxon>
        <taxon>Henosepilachna</taxon>
    </lineage>
</organism>
<dbReference type="GO" id="GO:0005739">
    <property type="term" value="C:mitochondrion"/>
    <property type="evidence" value="ECO:0007669"/>
    <property type="project" value="TreeGrafter"/>
</dbReference>
<reference evidence="3 4" key="1">
    <citation type="submission" date="2023-03" db="EMBL/GenBank/DDBJ databases">
        <title>Genome insight into feeding habits of ladybird beetles.</title>
        <authorList>
            <person name="Li H.-S."/>
            <person name="Huang Y.-H."/>
            <person name="Pang H."/>
        </authorList>
    </citation>
    <scope>NUCLEOTIDE SEQUENCE [LARGE SCALE GENOMIC DNA]</scope>
    <source>
        <strain evidence="3">SYSU_2023b</strain>
        <tissue evidence="3">Whole body</tissue>
    </source>
</reference>
<evidence type="ECO:0000259" key="2">
    <source>
        <dbReference type="Pfam" id="PF03981"/>
    </source>
</evidence>
<dbReference type="AlphaFoldDB" id="A0AAW1UUG1"/>
<evidence type="ECO:0000313" key="4">
    <source>
        <dbReference type="Proteomes" id="UP001431783"/>
    </source>
</evidence>
<keyword evidence="4" id="KW-1185">Reference proteome</keyword>